<comment type="subcellular location">
    <subcellularLocation>
        <location evidence="1">Membrane</location>
        <topology evidence="1">Peripheral membrane protein</topology>
    </subcellularLocation>
</comment>
<evidence type="ECO:0000256" key="6">
    <source>
        <dbReference type="SAM" id="MobiDB-lite"/>
    </source>
</evidence>
<dbReference type="AlphaFoldDB" id="A0A834GIT4"/>
<dbReference type="PANTHER" id="PTHR45868">
    <property type="entry name" value="HEAVY METAL-ASSOCIATED ISOPRENYLATED PLANT PROTEIN 33-RELATED"/>
    <property type="match status" value="1"/>
</dbReference>
<comment type="caution">
    <text evidence="8">The sequence shown here is derived from an EMBL/GenBank/DDBJ whole genome shotgun (WGS) entry which is preliminary data.</text>
</comment>
<evidence type="ECO:0000313" key="9">
    <source>
        <dbReference type="Proteomes" id="UP000626092"/>
    </source>
</evidence>
<keyword evidence="4" id="KW-0449">Lipoprotein</keyword>
<gene>
    <name evidence="8" type="ORF">RHSIM_Rhsim09G0067300</name>
</gene>
<dbReference type="InterPro" id="IPR036163">
    <property type="entry name" value="HMA_dom_sf"/>
</dbReference>
<proteinExistence type="inferred from homology"/>
<keyword evidence="9" id="KW-1185">Reference proteome</keyword>
<dbReference type="OrthoDB" id="689350at2759"/>
<keyword evidence="2" id="KW-0488">Methylation</keyword>
<dbReference type="Pfam" id="PF00403">
    <property type="entry name" value="HMA"/>
    <property type="match status" value="1"/>
</dbReference>
<evidence type="ECO:0000256" key="5">
    <source>
        <dbReference type="ARBA" id="ARBA00024045"/>
    </source>
</evidence>
<evidence type="ECO:0000256" key="4">
    <source>
        <dbReference type="ARBA" id="ARBA00023289"/>
    </source>
</evidence>
<feature type="compositionally biased region" description="Low complexity" evidence="6">
    <location>
        <begin position="64"/>
        <end position="80"/>
    </location>
</feature>
<feature type="compositionally biased region" description="Acidic residues" evidence="6">
    <location>
        <begin position="123"/>
        <end position="139"/>
    </location>
</feature>
<dbReference type="GO" id="GO:0016020">
    <property type="term" value="C:membrane"/>
    <property type="evidence" value="ECO:0007669"/>
    <property type="project" value="UniProtKB-SubCell"/>
</dbReference>
<dbReference type="PROSITE" id="PS50846">
    <property type="entry name" value="HMA_2"/>
    <property type="match status" value="1"/>
</dbReference>
<dbReference type="EMBL" id="WJXA01000009">
    <property type="protein sequence ID" value="KAF7133164.1"/>
    <property type="molecule type" value="Genomic_DNA"/>
</dbReference>
<evidence type="ECO:0000259" key="7">
    <source>
        <dbReference type="PROSITE" id="PS50846"/>
    </source>
</evidence>
<feature type="region of interest" description="Disordered" evidence="6">
    <location>
        <begin position="64"/>
        <end position="102"/>
    </location>
</feature>
<keyword evidence="3" id="KW-0479">Metal-binding</keyword>
<dbReference type="Proteomes" id="UP000626092">
    <property type="component" value="Unassembled WGS sequence"/>
</dbReference>
<feature type="region of interest" description="Disordered" evidence="6">
    <location>
        <begin position="119"/>
        <end position="139"/>
    </location>
</feature>
<dbReference type="GO" id="GO:0046872">
    <property type="term" value="F:metal ion binding"/>
    <property type="evidence" value="ECO:0007669"/>
    <property type="project" value="UniProtKB-KW"/>
</dbReference>
<dbReference type="PANTHER" id="PTHR45868:SF19">
    <property type="entry name" value="HEAVY METAL-ASSOCIATED ISOPRENYLATED PLANT PROTEIN 37"/>
    <property type="match status" value="1"/>
</dbReference>
<comment type="similarity">
    <text evidence="5">Belongs to the HIPP family.</text>
</comment>
<accession>A0A834GIT4</accession>
<protein>
    <recommendedName>
        <fullName evidence="7">HMA domain-containing protein</fullName>
    </recommendedName>
</protein>
<evidence type="ECO:0000256" key="2">
    <source>
        <dbReference type="ARBA" id="ARBA00022481"/>
    </source>
</evidence>
<dbReference type="Gene3D" id="3.30.70.100">
    <property type="match status" value="1"/>
</dbReference>
<evidence type="ECO:0000313" key="8">
    <source>
        <dbReference type="EMBL" id="KAF7133164.1"/>
    </source>
</evidence>
<feature type="compositionally biased region" description="Low complexity" evidence="6">
    <location>
        <begin position="90"/>
        <end position="102"/>
    </location>
</feature>
<dbReference type="GO" id="GO:0009626">
    <property type="term" value="P:plant-type hypersensitive response"/>
    <property type="evidence" value="ECO:0007669"/>
    <property type="project" value="UniProtKB-KW"/>
</dbReference>
<organism evidence="8 9">
    <name type="scientific">Rhododendron simsii</name>
    <name type="common">Sims's rhododendron</name>
    <dbReference type="NCBI Taxonomy" id="118357"/>
    <lineage>
        <taxon>Eukaryota</taxon>
        <taxon>Viridiplantae</taxon>
        <taxon>Streptophyta</taxon>
        <taxon>Embryophyta</taxon>
        <taxon>Tracheophyta</taxon>
        <taxon>Spermatophyta</taxon>
        <taxon>Magnoliopsida</taxon>
        <taxon>eudicotyledons</taxon>
        <taxon>Gunneridae</taxon>
        <taxon>Pentapetalae</taxon>
        <taxon>asterids</taxon>
        <taxon>Ericales</taxon>
        <taxon>Ericaceae</taxon>
        <taxon>Ericoideae</taxon>
        <taxon>Rhodoreae</taxon>
        <taxon>Rhododendron</taxon>
    </lineage>
</organism>
<keyword evidence="4" id="KW-0636">Prenylation</keyword>
<name>A0A834GIT4_RHOSS</name>
<reference evidence="8" key="1">
    <citation type="submission" date="2019-11" db="EMBL/GenBank/DDBJ databases">
        <authorList>
            <person name="Liu Y."/>
            <person name="Hou J."/>
            <person name="Li T.-Q."/>
            <person name="Guan C.-H."/>
            <person name="Wu X."/>
            <person name="Wu H.-Z."/>
            <person name="Ling F."/>
            <person name="Zhang R."/>
            <person name="Shi X.-G."/>
            <person name="Ren J.-P."/>
            <person name="Chen E.-F."/>
            <person name="Sun J.-M."/>
        </authorList>
    </citation>
    <scope>NUCLEOTIDE SEQUENCE</scope>
    <source>
        <strain evidence="8">Adult_tree_wgs_1</strain>
        <tissue evidence="8">Leaves</tissue>
    </source>
</reference>
<feature type="domain" description="HMA" evidence="7">
    <location>
        <begin position="1"/>
        <end position="60"/>
    </location>
</feature>
<dbReference type="InterPro" id="IPR006121">
    <property type="entry name" value="HMA_dom"/>
</dbReference>
<dbReference type="SUPFAM" id="SSF55008">
    <property type="entry name" value="HMA, heavy metal-associated domain"/>
    <property type="match status" value="1"/>
</dbReference>
<evidence type="ECO:0000256" key="1">
    <source>
        <dbReference type="ARBA" id="ARBA00004170"/>
    </source>
</evidence>
<evidence type="ECO:0000256" key="3">
    <source>
        <dbReference type="ARBA" id="ARBA00022723"/>
    </source>
</evidence>
<sequence length="478" mass="52363">MSKNEDFKLLKIQKVKKLLQRIEGVYQVNIDAEQQKVTVSGSVDSATLIKKLLRSGKHAEIWNQKSNQNQNQNQNQKQKQPNGCIKNENKNNNNNKGGQNQGLNLMKGLEAFKNQRNFPSFACEDDGGDSFGDDDDEDGDYEDKLRFLRENALLRQQAFDAANKKGKMNNNVGNGNLNPNMGMKGIPAAMMDPRTMAALKMNNVGEGKRVNDINAMMGLAEFHANGGNNVSSVSSAALLGGNSNPNGMGMGGFQVQLPNSGFPTGGLATGHHPSSMMMNMGNSNGYNQQYSNTPASIMMNMHNRQPQPQMMYQRSPYIPPSTGYYYNYNYAPAPYNYSEPDYSDGQSATHVFDDENTSCSIISVRYRLRQLSASPPLSGGCAISASLRPAIVHRRAASPSPINVHSRTASPSPVTVSRRAACSIFLHQLPSPPPLWIASHLLPVTDLFFVSPLAPPRATTNLCLLPPSDSSGFRRRDL</sequence>
<dbReference type="CDD" id="cd00371">
    <property type="entry name" value="HMA"/>
    <property type="match status" value="1"/>
</dbReference>